<sequence>MEAVEDTNLEAAIGWLTDTILANLPAGGKLESWIRQAGLGNNIGKLKSEVEAVEMVVSAVQGRAAGNKPLTKSLARVKELLYDADDVVDELDCYRLQQELQPETLLETDGHGMRQTVERCRENADDVQSSSNGRLRSKEWIHFEITEFEQNGGPAKARCKHCEKVVMCTTKMGTSVLRNHLNSKAGSHKRGA</sequence>
<keyword evidence="4" id="KW-0677">Repeat</keyword>
<accession>A0A9R1BGC9</accession>
<evidence type="ECO:0000259" key="10">
    <source>
        <dbReference type="PROSITE" id="PS50808"/>
    </source>
</evidence>
<dbReference type="InterPro" id="IPR003656">
    <property type="entry name" value="Znf_BED"/>
</dbReference>
<comment type="similarity">
    <text evidence="1">Belongs to the disease resistance NB-LRR family.</text>
</comment>
<dbReference type="GO" id="GO:0000166">
    <property type="term" value="F:nucleotide binding"/>
    <property type="evidence" value="ECO:0007669"/>
    <property type="project" value="UniProtKB-KW"/>
</dbReference>
<dbReference type="GO" id="GO:0008270">
    <property type="term" value="F:zinc ion binding"/>
    <property type="evidence" value="ECO:0007669"/>
    <property type="project" value="UniProtKB-KW"/>
</dbReference>
<keyword evidence="8" id="KW-0862">Zinc</keyword>
<dbReference type="Gene3D" id="1.20.5.4130">
    <property type="match status" value="1"/>
</dbReference>
<evidence type="ECO:0000256" key="2">
    <source>
        <dbReference type="ARBA" id="ARBA00022614"/>
    </source>
</evidence>
<protein>
    <recommendedName>
        <fullName evidence="10">BED-type domain-containing protein</fullName>
    </recommendedName>
</protein>
<dbReference type="SMART" id="SM00614">
    <property type="entry name" value="ZnF_BED"/>
    <property type="match status" value="1"/>
</dbReference>
<evidence type="ECO:0000256" key="6">
    <source>
        <dbReference type="ARBA" id="ARBA00022771"/>
    </source>
</evidence>
<dbReference type="PROSITE" id="PS50808">
    <property type="entry name" value="ZF_BED"/>
    <property type="match status" value="1"/>
</dbReference>
<dbReference type="GO" id="GO:0006357">
    <property type="term" value="P:regulation of transcription by RNA polymerase II"/>
    <property type="evidence" value="ECO:0007669"/>
    <property type="project" value="TreeGrafter"/>
</dbReference>
<evidence type="ECO:0000313" key="11">
    <source>
        <dbReference type="EMBL" id="VAI63602.1"/>
    </source>
</evidence>
<keyword evidence="2" id="KW-0433">Leucine-rich repeat</keyword>
<organism evidence="11 12">
    <name type="scientific">Triticum turgidum subsp. durum</name>
    <name type="common">Durum wheat</name>
    <name type="synonym">Triticum durum</name>
    <dbReference type="NCBI Taxonomy" id="4567"/>
    <lineage>
        <taxon>Eukaryota</taxon>
        <taxon>Viridiplantae</taxon>
        <taxon>Streptophyta</taxon>
        <taxon>Embryophyta</taxon>
        <taxon>Tracheophyta</taxon>
        <taxon>Spermatophyta</taxon>
        <taxon>Magnoliopsida</taxon>
        <taxon>Liliopsida</taxon>
        <taxon>Poales</taxon>
        <taxon>Poaceae</taxon>
        <taxon>BOP clade</taxon>
        <taxon>Pooideae</taxon>
        <taxon>Triticodae</taxon>
        <taxon>Triticeae</taxon>
        <taxon>Triticinae</taxon>
        <taxon>Triticum</taxon>
    </lineage>
</organism>
<keyword evidence="3" id="KW-0479">Metal-binding</keyword>
<evidence type="ECO:0000313" key="12">
    <source>
        <dbReference type="Proteomes" id="UP000324705"/>
    </source>
</evidence>
<dbReference type="Proteomes" id="UP000324705">
    <property type="component" value="Chromosome 6B"/>
</dbReference>
<evidence type="ECO:0000256" key="3">
    <source>
        <dbReference type="ARBA" id="ARBA00022723"/>
    </source>
</evidence>
<dbReference type="Gramene" id="TRITD6Bv1G224780.1">
    <property type="protein sequence ID" value="TRITD6Bv1G224780.1"/>
    <property type="gene ID" value="TRITD6Bv1G224780"/>
</dbReference>
<evidence type="ECO:0000256" key="1">
    <source>
        <dbReference type="ARBA" id="ARBA00008894"/>
    </source>
</evidence>
<dbReference type="InterPro" id="IPR041118">
    <property type="entry name" value="Rx_N"/>
</dbReference>
<dbReference type="PANTHER" id="PTHR34396:SF27">
    <property type="entry name" value="OS08G0208700 PROTEIN"/>
    <property type="match status" value="1"/>
</dbReference>
<keyword evidence="5" id="KW-0547">Nucleotide-binding</keyword>
<dbReference type="Pfam" id="PF02892">
    <property type="entry name" value="zf-BED"/>
    <property type="match status" value="1"/>
</dbReference>
<dbReference type="GO" id="GO:0006952">
    <property type="term" value="P:defense response"/>
    <property type="evidence" value="ECO:0007669"/>
    <property type="project" value="UniProtKB-KW"/>
</dbReference>
<feature type="domain" description="BED-type" evidence="10">
    <location>
        <begin position="134"/>
        <end position="192"/>
    </location>
</feature>
<keyword evidence="12" id="KW-1185">Reference proteome</keyword>
<dbReference type="GO" id="GO:0005634">
    <property type="term" value="C:nucleus"/>
    <property type="evidence" value="ECO:0007669"/>
    <property type="project" value="TreeGrafter"/>
</dbReference>
<gene>
    <name evidence="11" type="ORF">TRITD_6Bv1G224780</name>
</gene>
<dbReference type="EMBL" id="LT934122">
    <property type="protein sequence ID" value="VAI63602.1"/>
    <property type="molecule type" value="Genomic_DNA"/>
</dbReference>
<evidence type="ECO:0000256" key="8">
    <source>
        <dbReference type="ARBA" id="ARBA00022833"/>
    </source>
</evidence>
<evidence type="ECO:0000256" key="5">
    <source>
        <dbReference type="ARBA" id="ARBA00022741"/>
    </source>
</evidence>
<keyword evidence="7" id="KW-0611">Plant defense</keyword>
<dbReference type="AlphaFoldDB" id="A0A9R1BGC9"/>
<dbReference type="PANTHER" id="PTHR34396">
    <property type="entry name" value="OS03G0264950 PROTEIN-RELATED"/>
    <property type="match status" value="1"/>
</dbReference>
<evidence type="ECO:0000256" key="7">
    <source>
        <dbReference type="ARBA" id="ARBA00022821"/>
    </source>
</evidence>
<proteinExistence type="inferred from homology"/>
<reference evidence="11 12" key="1">
    <citation type="submission" date="2017-09" db="EMBL/GenBank/DDBJ databases">
        <authorList>
            <consortium name="International Durum Wheat Genome Sequencing Consortium (IDWGSC)"/>
            <person name="Milanesi L."/>
        </authorList>
    </citation>
    <scope>NUCLEOTIDE SEQUENCE [LARGE SCALE GENOMIC DNA]</scope>
    <source>
        <strain evidence="12">cv. Svevo</strain>
    </source>
</reference>
<evidence type="ECO:0000256" key="4">
    <source>
        <dbReference type="ARBA" id="ARBA00022737"/>
    </source>
</evidence>
<name>A0A9R1BGC9_TRITD</name>
<dbReference type="GO" id="GO:1990837">
    <property type="term" value="F:sequence-specific double-stranded DNA binding"/>
    <property type="evidence" value="ECO:0007669"/>
    <property type="project" value="TreeGrafter"/>
</dbReference>
<keyword evidence="6 9" id="KW-0863">Zinc-finger</keyword>
<evidence type="ECO:0000256" key="9">
    <source>
        <dbReference type="PROSITE-ProRule" id="PRU00027"/>
    </source>
</evidence>
<dbReference type="InterPro" id="IPR053031">
    <property type="entry name" value="Cuticle_assoc_protein"/>
</dbReference>
<dbReference type="Pfam" id="PF18052">
    <property type="entry name" value="Rx_N"/>
    <property type="match status" value="1"/>
</dbReference>